<evidence type="ECO:0000313" key="2">
    <source>
        <dbReference type="Proteomes" id="UP001623290"/>
    </source>
</evidence>
<proteinExistence type="predicted"/>
<gene>
    <name evidence="1" type="ORF">RPE78_03705</name>
</gene>
<organism evidence="1 2">
    <name type="scientific">Thioclava litoralis</name>
    <dbReference type="NCBI Taxonomy" id="3076557"/>
    <lineage>
        <taxon>Bacteria</taxon>
        <taxon>Pseudomonadati</taxon>
        <taxon>Pseudomonadota</taxon>
        <taxon>Alphaproteobacteria</taxon>
        <taxon>Rhodobacterales</taxon>
        <taxon>Paracoccaceae</taxon>
        <taxon>Thioclava</taxon>
    </lineage>
</organism>
<dbReference type="InterPro" id="IPR005331">
    <property type="entry name" value="Sulfotransferase"/>
</dbReference>
<sequence>MEIRLLAGGSLRHYAGMIVSHGRRYIFVHIPKTGGTALALSLEARAMAQDLMLGDTPKAQRRRKRLAGIPTAGRKWKHTTLADGIGLYTAQQAHSYFTFTLVRNPWDRLVSYYHWLQDQAFAHPAVQSAQQHDFRSFLSLPHIQRSLSAHPYTSYMQLPDGEVCCRAFLRLEHLAEDIAPLEAHLGFALSPLPVANSSRRRRDYRSYYDSALAELVGQVCAADIARFGYRFED</sequence>
<protein>
    <submittedName>
        <fullName evidence="1">Sulfotransferase family 2 domain-containing protein</fullName>
    </submittedName>
</protein>
<dbReference type="Pfam" id="PF03567">
    <property type="entry name" value="Sulfotransfer_2"/>
    <property type="match status" value="1"/>
</dbReference>
<evidence type="ECO:0000313" key="1">
    <source>
        <dbReference type="EMBL" id="WRY34404.1"/>
    </source>
</evidence>
<dbReference type="Gene3D" id="3.40.50.300">
    <property type="entry name" value="P-loop containing nucleotide triphosphate hydrolases"/>
    <property type="match status" value="1"/>
</dbReference>
<accession>A0ABZ1E2U1</accession>
<name>A0ABZ1E2U1_9RHOB</name>
<dbReference type="SUPFAM" id="SSF52540">
    <property type="entry name" value="P-loop containing nucleoside triphosphate hydrolases"/>
    <property type="match status" value="1"/>
</dbReference>
<dbReference type="Proteomes" id="UP001623290">
    <property type="component" value="Chromosome"/>
</dbReference>
<dbReference type="EMBL" id="CP135443">
    <property type="protein sequence ID" value="WRY34404.1"/>
    <property type="molecule type" value="Genomic_DNA"/>
</dbReference>
<reference evidence="1 2" key="1">
    <citation type="submission" date="2023-09" db="EMBL/GenBank/DDBJ databases">
        <title>Thioclava shenzhenensis sp. nov., a multidrug resistant bacteria-antagonizing species isolated from coastal seawater.</title>
        <authorList>
            <person name="Long M."/>
        </authorList>
    </citation>
    <scope>NUCLEOTIDE SEQUENCE [LARGE SCALE GENOMIC DNA]</scope>
    <source>
        <strain evidence="1 2">FTW29</strain>
    </source>
</reference>
<dbReference type="InterPro" id="IPR027417">
    <property type="entry name" value="P-loop_NTPase"/>
</dbReference>
<keyword evidence="2" id="KW-1185">Reference proteome</keyword>